<evidence type="ECO:0000256" key="1">
    <source>
        <dbReference type="ARBA" id="ARBA00004141"/>
    </source>
</evidence>
<dbReference type="NCBIfam" id="TIGR01297">
    <property type="entry name" value="CDF"/>
    <property type="match status" value="1"/>
</dbReference>
<evidence type="ECO:0000313" key="8">
    <source>
        <dbReference type="EMBL" id="MEQ5844368.1"/>
    </source>
</evidence>
<evidence type="ECO:0000256" key="5">
    <source>
        <dbReference type="ARBA" id="ARBA00023136"/>
    </source>
</evidence>
<evidence type="ECO:0000256" key="3">
    <source>
        <dbReference type="ARBA" id="ARBA00022692"/>
    </source>
</evidence>
<evidence type="ECO:0000256" key="2">
    <source>
        <dbReference type="ARBA" id="ARBA00022448"/>
    </source>
</evidence>
<keyword evidence="8" id="KW-0614">Plasmid</keyword>
<dbReference type="InterPro" id="IPR058533">
    <property type="entry name" value="Cation_efflux_TM"/>
</dbReference>
<dbReference type="InterPro" id="IPR027469">
    <property type="entry name" value="Cation_efflux_TMD_sf"/>
</dbReference>
<evidence type="ECO:0000313" key="9">
    <source>
        <dbReference type="Proteomes" id="UP001469089"/>
    </source>
</evidence>
<dbReference type="Gene3D" id="1.20.1510.10">
    <property type="entry name" value="Cation efflux protein transmembrane domain"/>
    <property type="match status" value="1"/>
</dbReference>
<keyword evidence="9" id="KW-1185">Reference proteome</keyword>
<keyword evidence="5 6" id="KW-0472">Membrane</keyword>
<dbReference type="RefSeq" id="WP_349546041.1">
    <property type="nucleotide sequence ID" value="NZ_JAOALG010000003.1"/>
</dbReference>
<dbReference type="PANTHER" id="PTHR13414:SF9">
    <property type="entry name" value="PROTON-COUPLED ZINC ANTIPORTER SLC30A9, MITOCHONDRIAL"/>
    <property type="match status" value="1"/>
</dbReference>
<keyword evidence="3 6" id="KW-0812">Transmembrane</keyword>
<keyword evidence="4 6" id="KW-1133">Transmembrane helix</keyword>
<dbReference type="Proteomes" id="UP001469089">
    <property type="component" value="Unassembled WGS sequence"/>
</dbReference>
<comment type="subcellular location">
    <subcellularLocation>
        <location evidence="1">Membrane</location>
        <topology evidence="1">Multi-pass membrane protein</topology>
    </subcellularLocation>
</comment>
<name>A0ABV1LYK1_9BURK</name>
<dbReference type="Pfam" id="PF01545">
    <property type="entry name" value="Cation_efflux"/>
    <property type="match status" value="1"/>
</dbReference>
<organism evidence="8 9">
    <name type="scientific">Paraburkholderia acidicola</name>
    <dbReference type="NCBI Taxonomy" id="1912599"/>
    <lineage>
        <taxon>Bacteria</taxon>
        <taxon>Pseudomonadati</taxon>
        <taxon>Pseudomonadota</taxon>
        <taxon>Betaproteobacteria</taxon>
        <taxon>Burkholderiales</taxon>
        <taxon>Burkholderiaceae</taxon>
        <taxon>Paraburkholderia</taxon>
    </lineage>
</organism>
<proteinExistence type="predicted"/>
<evidence type="ECO:0000256" key="4">
    <source>
        <dbReference type="ARBA" id="ARBA00022989"/>
    </source>
</evidence>
<sequence>MNGAAPRAVYYALVSNVAVALCKYAAAAYTHSGSALAEAIHSSADCVNQFLLLIGNRAARNRADEQHPLGFGRETHFYALLVALQIFLVGGVASVAVGVVRLLHRSPLEHPYVVIVVLCVSGVIEGSALKASIGTIDGARRKAGLWTWFRETGQPQLLLVVGEDAAALAGVVASLLAVFLSVLTGSPVFDACGGIAVGLILMGTAVFSMREIKSLIVGEAAHRHVRQAMDAWLAQRPEIRRVVSLIVLKWADDLVVAIQAELRPQDSADDLVHTIDQIENDLKRAFPPARWIFFEPELPEHGSHPL</sequence>
<feature type="transmembrane region" description="Helical" evidence="6">
    <location>
        <begin position="77"/>
        <end position="100"/>
    </location>
</feature>
<dbReference type="SUPFAM" id="SSF161111">
    <property type="entry name" value="Cation efflux protein transmembrane domain-like"/>
    <property type="match status" value="1"/>
</dbReference>
<feature type="domain" description="Cation efflux protein transmembrane" evidence="7">
    <location>
        <begin position="10"/>
        <end position="211"/>
    </location>
</feature>
<reference evidence="8 9" key="1">
    <citation type="journal article" date="2024" name="Chem. Sci.">
        <title>Discovery of a lagriamide polyketide by integrated genome mining, isotopic labeling, and untargeted metabolomics.</title>
        <authorList>
            <person name="Fergusson C.H."/>
            <person name="Saulog J."/>
            <person name="Paulo B.S."/>
            <person name="Wilson D.M."/>
            <person name="Liu D.Y."/>
            <person name="Morehouse N.J."/>
            <person name="Waterworth S."/>
            <person name="Barkei J."/>
            <person name="Gray C.A."/>
            <person name="Kwan J.C."/>
            <person name="Eustaquio A.S."/>
            <person name="Linington R.G."/>
        </authorList>
    </citation>
    <scope>NUCLEOTIDE SEQUENCE [LARGE SCALE GENOMIC DNA]</scope>
    <source>
        <strain evidence="8 9">RL17-338-BIF-B</strain>
    </source>
</reference>
<accession>A0ABV1LYK1</accession>
<dbReference type="PANTHER" id="PTHR13414">
    <property type="entry name" value="HUEL-CATION TRANSPORTER"/>
    <property type="match status" value="1"/>
</dbReference>
<protein>
    <submittedName>
        <fullName evidence="8">Cation diffusion facilitator family transporter</fullName>
    </submittedName>
</protein>
<geneLocation type="plasmid" evidence="8">
    <name>pl1</name>
</geneLocation>
<dbReference type="InterPro" id="IPR040177">
    <property type="entry name" value="SLC30A9"/>
</dbReference>
<evidence type="ECO:0000259" key="7">
    <source>
        <dbReference type="Pfam" id="PF01545"/>
    </source>
</evidence>
<dbReference type="EMBL" id="JAOALG010000003">
    <property type="protein sequence ID" value="MEQ5844368.1"/>
    <property type="molecule type" value="Genomic_DNA"/>
</dbReference>
<feature type="transmembrane region" description="Helical" evidence="6">
    <location>
        <begin position="112"/>
        <end position="136"/>
    </location>
</feature>
<feature type="transmembrane region" description="Helical" evidence="6">
    <location>
        <begin position="157"/>
        <end position="182"/>
    </location>
</feature>
<comment type="caution">
    <text evidence="8">The sequence shown here is derived from an EMBL/GenBank/DDBJ whole genome shotgun (WGS) entry which is preliminary data.</text>
</comment>
<evidence type="ECO:0000256" key="6">
    <source>
        <dbReference type="SAM" id="Phobius"/>
    </source>
</evidence>
<gene>
    <name evidence="8" type="ORF">N0A02_33460</name>
</gene>
<keyword evidence="2" id="KW-0813">Transport</keyword>
<dbReference type="InterPro" id="IPR002524">
    <property type="entry name" value="Cation_efflux"/>
</dbReference>
<feature type="transmembrane region" description="Helical" evidence="6">
    <location>
        <begin position="188"/>
        <end position="207"/>
    </location>
</feature>